<name>A0A1H4VWZ0_9ACTN</name>
<feature type="region of interest" description="Disordered" evidence="1">
    <location>
        <begin position="25"/>
        <end position="52"/>
    </location>
</feature>
<feature type="chain" id="PRO_5038814000" description="DUF4352 domain-containing protein" evidence="2">
    <location>
        <begin position="31"/>
        <end position="206"/>
    </location>
</feature>
<evidence type="ECO:0000256" key="2">
    <source>
        <dbReference type="SAM" id="SignalP"/>
    </source>
</evidence>
<accession>A0A1H4VWZ0</accession>
<evidence type="ECO:0000313" key="4">
    <source>
        <dbReference type="Proteomes" id="UP000198742"/>
    </source>
</evidence>
<organism evidence="3 4">
    <name type="scientific">Nocardioides exalbidus</name>
    <dbReference type="NCBI Taxonomy" id="402596"/>
    <lineage>
        <taxon>Bacteria</taxon>
        <taxon>Bacillati</taxon>
        <taxon>Actinomycetota</taxon>
        <taxon>Actinomycetes</taxon>
        <taxon>Propionibacteriales</taxon>
        <taxon>Nocardioidaceae</taxon>
        <taxon>Nocardioides</taxon>
    </lineage>
</organism>
<dbReference type="Proteomes" id="UP000198742">
    <property type="component" value="Unassembled WGS sequence"/>
</dbReference>
<sequence length="206" mass="21486">MRRLLHLTSCAALVLLAPSLGGCSSPQPQADAAATTAPADAEASGTAPGTDLSYGEGATLVWRPTASITGELEVSVDAVSEERQSVLDGWLRDDAMAASRPYFVTVTVTNTGTSDLGGQAVPVYLRDDNGKLGAAWTFGGDFTACQSGPLPTPFTTGAETEMCLVYLAPDRARVDAVVFEPTEGYDPITWTGAVQRPESSRRSRGG</sequence>
<keyword evidence="4" id="KW-1185">Reference proteome</keyword>
<evidence type="ECO:0008006" key="5">
    <source>
        <dbReference type="Google" id="ProtNLM"/>
    </source>
</evidence>
<evidence type="ECO:0000256" key="1">
    <source>
        <dbReference type="SAM" id="MobiDB-lite"/>
    </source>
</evidence>
<feature type="compositionally biased region" description="Low complexity" evidence="1">
    <location>
        <begin position="27"/>
        <end position="41"/>
    </location>
</feature>
<dbReference type="STRING" id="402596.SAMN04489844_3125"/>
<dbReference type="PROSITE" id="PS51257">
    <property type="entry name" value="PROKAR_LIPOPROTEIN"/>
    <property type="match status" value="1"/>
</dbReference>
<protein>
    <recommendedName>
        <fullName evidence="5">DUF4352 domain-containing protein</fullName>
    </recommendedName>
</protein>
<dbReference type="OrthoDB" id="3783044at2"/>
<reference evidence="4" key="1">
    <citation type="submission" date="2016-10" db="EMBL/GenBank/DDBJ databases">
        <authorList>
            <person name="Varghese N."/>
            <person name="Submissions S."/>
        </authorList>
    </citation>
    <scope>NUCLEOTIDE SEQUENCE [LARGE SCALE GENOMIC DNA]</scope>
    <source>
        <strain evidence="4">DSM 22017</strain>
    </source>
</reference>
<keyword evidence="2" id="KW-0732">Signal</keyword>
<dbReference type="EMBL" id="FNRT01000002">
    <property type="protein sequence ID" value="SEC85649.1"/>
    <property type="molecule type" value="Genomic_DNA"/>
</dbReference>
<dbReference type="AlphaFoldDB" id="A0A1H4VWZ0"/>
<evidence type="ECO:0000313" key="3">
    <source>
        <dbReference type="EMBL" id="SEC85649.1"/>
    </source>
</evidence>
<dbReference type="RefSeq" id="WP_090969995.1">
    <property type="nucleotide sequence ID" value="NZ_FNRT01000002.1"/>
</dbReference>
<gene>
    <name evidence="3" type="ORF">SAMN04489844_3125</name>
</gene>
<feature type="signal peptide" evidence="2">
    <location>
        <begin position="1"/>
        <end position="30"/>
    </location>
</feature>
<proteinExistence type="predicted"/>